<dbReference type="EMBL" id="LT882683">
    <property type="protein sequence ID" value="SMY26749.1"/>
    <property type="molecule type" value="Genomic_DNA"/>
</dbReference>
<organism evidence="2 3">
    <name type="scientific">Zymoseptoria tritici ST99CH_1A5</name>
    <dbReference type="NCBI Taxonomy" id="1276529"/>
    <lineage>
        <taxon>Eukaryota</taxon>
        <taxon>Fungi</taxon>
        <taxon>Dikarya</taxon>
        <taxon>Ascomycota</taxon>
        <taxon>Pezizomycotina</taxon>
        <taxon>Dothideomycetes</taxon>
        <taxon>Dothideomycetidae</taxon>
        <taxon>Mycosphaerellales</taxon>
        <taxon>Mycosphaerellaceae</taxon>
        <taxon>Zymoseptoria</taxon>
    </lineage>
</organism>
<feature type="region of interest" description="Disordered" evidence="1">
    <location>
        <begin position="1"/>
        <end position="35"/>
    </location>
</feature>
<evidence type="ECO:0000313" key="2">
    <source>
        <dbReference type="EMBL" id="SMY26749.1"/>
    </source>
</evidence>
<dbReference type="AlphaFoldDB" id="A0A1Y6LT07"/>
<proteinExistence type="predicted"/>
<gene>
    <name evidence="2" type="ORF">ZT1A5_G8193</name>
</gene>
<dbReference type="Proteomes" id="UP000215453">
    <property type="component" value="Chromosome 8"/>
</dbReference>
<feature type="compositionally biased region" description="Polar residues" evidence="1">
    <location>
        <begin position="1"/>
        <end position="11"/>
    </location>
</feature>
<name>A0A1Y6LT07_ZYMTR</name>
<evidence type="ECO:0000256" key="1">
    <source>
        <dbReference type="SAM" id="MobiDB-lite"/>
    </source>
</evidence>
<evidence type="ECO:0000313" key="3">
    <source>
        <dbReference type="Proteomes" id="UP000215453"/>
    </source>
</evidence>
<accession>A0A1Y6LT07</accession>
<reference evidence="2 3" key="1">
    <citation type="submission" date="2016-10" db="EMBL/GenBank/DDBJ databases">
        <authorList>
            <person name="Varghese N."/>
        </authorList>
    </citation>
    <scope>NUCLEOTIDE SEQUENCE [LARGE SCALE GENOMIC DNA]</scope>
</reference>
<sequence>MEDSIDAQNAADSAVDWKSPYQEEPKPRKPSKYPGFRRCDAVDAPIEKKDRHRFGAPSKFQVPNPYDVTYWQALKVIEAWQEHDAFQKFAHEMKLSALNCAPAVYYACDTAPVVHMLFQESRVIKVQLKLVCDLELGWTSSTVMLRDGDRWIPLIDYLKSLPVLDFASTGQVGWWVQERWWRSIGGPFRLLDLPPELWQTILLYALGEEVFPRPPDYRHTQLSLTQGFRRSGFTEDRPNISPTNISVLGLNQVLADVARTLLWGETTKVYHRETELPVLRQPGFYVPDAALAPPQCFRFIRRMKLSLSPMDLITTFRVEVEPFTEDWHAPIDTHNRPSGELFRHLPCLKFLELETDAFELRSIDWQGFSVFSDPDDEHDGVTLHCSETVLNMVMAFAAEYLQSVKTVRLTGVVKKSAKDRWEKLLNQASYENNKPILEAMKDEFRKFTRFQVPPICYCAEPCATYDYTYGKAAEEEAKAAKAGGYVFCTDGYGTKVGPGRQHRGAEYGAAFDFSLLFSSALRFGFDQHYGEIMREVVLGSKVTAF</sequence>
<protein>
    <submittedName>
        <fullName evidence="2">Uncharacterized protein</fullName>
    </submittedName>
</protein>